<dbReference type="Pfam" id="PF01381">
    <property type="entry name" value="HTH_3"/>
    <property type="match status" value="1"/>
</dbReference>
<feature type="domain" description="HTH cro/C1-type" evidence="1">
    <location>
        <begin position="6"/>
        <end position="60"/>
    </location>
</feature>
<dbReference type="GeneID" id="30412694"/>
<accession>A0A1D3L4C3</accession>
<reference evidence="2 3" key="1">
    <citation type="submission" date="2016-08" db="EMBL/GenBank/DDBJ databases">
        <authorList>
            <person name="Seilhamer J.J."/>
        </authorList>
    </citation>
    <scope>NUCLEOTIDE SEQUENCE [LARGE SCALE GENOMIC DNA]</scope>
    <source>
        <strain evidence="2">Buetzberg</strain>
    </source>
</reference>
<gene>
    <name evidence="2" type="ORF">MCBB_1856</name>
</gene>
<proteinExistence type="predicted"/>
<dbReference type="KEGG" id="mcub:MCBB_1856"/>
<dbReference type="InterPro" id="IPR001387">
    <property type="entry name" value="Cro/C1-type_HTH"/>
</dbReference>
<sequence>MDDELKYRKHGNKTQKELAEELHVPKEIVTALELGSHKHPSPALKKRIHNLTEQFNPEDLKDLIYIGRGAHIKEELGPDFRYYIRGLKKIHAINSENFKKLDVEGCMWTIGRVDMDEFQVAEIGK</sequence>
<dbReference type="Proteomes" id="UP000094707">
    <property type="component" value="Chromosome I"/>
</dbReference>
<keyword evidence="3" id="KW-1185">Reference proteome</keyword>
<dbReference type="AlphaFoldDB" id="A0A1D3L4C3"/>
<organism evidence="2 3">
    <name type="scientific">Methanobacterium congolense</name>
    <dbReference type="NCBI Taxonomy" id="118062"/>
    <lineage>
        <taxon>Archaea</taxon>
        <taxon>Methanobacteriati</taxon>
        <taxon>Methanobacteriota</taxon>
        <taxon>Methanomada group</taxon>
        <taxon>Methanobacteria</taxon>
        <taxon>Methanobacteriales</taxon>
        <taxon>Methanobacteriaceae</taxon>
        <taxon>Methanobacterium</taxon>
    </lineage>
</organism>
<dbReference type="RefSeq" id="WP_071907472.1">
    <property type="nucleotide sequence ID" value="NZ_LT607756.1"/>
</dbReference>
<dbReference type="EMBL" id="LT607756">
    <property type="protein sequence ID" value="SCG86405.1"/>
    <property type="molecule type" value="Genomic_DNA"/>
</dbReference>
<dbReference type="PROSITE" id="PS50943">
    <property type="entry name" value="HTH_CROC1"/>
    <property type="match status" value="1"/>
</dbReference>
<protein>
    <recommendedName>
        <fullName evidence="1">HTH cro/C1-type domain-containing protein</fullName>
    </recommendedName>
</protein>
<dbReference type="OrthoDB" id="80469at2157"/>
<evidence type="ECO:0000259" key="1">
    <source>
        <dbReference type="PROSITE" id="PS50943"/>
    </source>
</evidence>
<evidence type="ECO:0000313" key="3">
    <source>
        <dbReference type="Proteomes" id="UP000094707"/>
    </source>
</evidence>
<dbReference type="Gene3D" id="1.10.260.40">
    <property type="entry name" value="lambda repressor-like DNA-binding domains"/>
    <property type="match status" value="1"/>
</dbReference>
<dbReference type="GO" id="GO:0003677">
    <property type="term" value="F:DNA binding"/>
    <property type="evidence" value="ECO:0007669"/>
    <property type="project" value="InterPro"/>
</dbReference>
<dbReference type="InterPro" id="IPR010982">
    <property type="entry name" value="Lambda_DNA-bd_dom_sf"/>
</dbReference>
<evidence type="ECO:0000313" key="2">
    <source>
        <dbReference type="EMBL" id="SCG86405.1"/>
    </source>
</evidence>
<name>A0A1D3L4C3_9EURY</name>
<dbReference type="SUPFAM" id="SSF47413">
    <property type="entry name" value="lambda repressor-like DNA-binding domains"/>
    <property type="match status" value="1"/>
</dbReference>